<evidence type="ECO:0000259" key="4">
    <source>
        <dbReference type="Pfam" id="PF08125"/>
    </source>
</evidence>
<dbReference type="InterPro" id="IPR036291">
    <property type="entry name" value="NAD(P)-bd_dom_sf"/>
</dbReference>
<dbReference type="GO" id="GO:0016491">
    <property type="term" value="F:oxidoreductase activity"/>
    <property type="evidence" value="ECO:0007669"/>
    <property type="project" value="UniProtKB-KW"/>
</dbReference>
<gene>
    <name evidence="5" type="primary">por</name>
    <name evidence="5" type="ORF">VMF7928_01049</name>
</gene>
<dbReference type="PROSITE" id="PS00974">
    <property type="entry name" value="MANNITOL_DHGENASE"/>
    <property type="match status" value="1"/>
</dbReference>
<evidence type="ECO:0000256" key="1">
    <source>
        <dbReference type="ARBA" id="ARBA00023002"/>
    </source>
</evidence>
<dbReference type="InterPro" id="IPR013131">
    <property type="entry name" value="Mannitol_DH_N"/>
</dbReference>
<dbReference type="PANTHER" id="PTHR43362:SF1">
    <property type="entry name" value="MANNITOL DEHYDROGENASE 2-RELATED"/>
    <property type="match status" value="1"/>
</dbReference>
<dbReference type="Gene3D" id="3.40.50.720">
    <property type="entry name" value="NAD(P)-binding Rossmann-like Domain"/>
    <property type="match status" value="1"/>
</dbReference>
<evidence type="ECO:0000313" key="5">
    <source>
        <dbReference type="EMBL" id="CAH0537317.1"/>
    </source>
</evidence>
<dbReference type="InterPro" id="IPR050988">
    <property type="entry name" value="Mannitol_DH/Oxidoreductase"/>
</dbReference>
<dbReference type="SUPFAM" id="SSF51735">
    <property type="entry name" value="NAD(P)-binding Rossmann-fold domains"/>
    <property type="match status" value="1"/>
</dbReference>
<dbReference type="Pfam" id="PF01232">
    <property type="entry name" value="Mannitol_dh"/>
    <property type="match status" value="1"/>
</dbReference>
<reference evidence="5" key="1">
    <citation type="submission" date="2021-11" db="EMBL/GenBank/DDBJ databases">
        <authorList>
            <person name="Rodrigo-Torres L."/>
            <person name="Arahal R. D."/>
            <person name="Lucena T."/>
        </authorList>
    </citation>
    <scope>NUCLEOTIDE SEQUENCE</scope>
    <source>
        <strain evidence="5">CECT 7928</strain>
    </source>
</reference>
<organism evidence="5 6">
    <name type="scientific">Vibrio marisflavi CECT 7928</name>
    <dbReference type="NCBI Taxonomy" id="634439"/>
    <lineage>
        <taxon>Bacteria</taxon>
        <taxon>Pseudomonadati</taxon>
        <taxon>Pseudomonadota</taxon>
        <taxon>Gammaproteobacteria</taxon>
        <taxon>Vibrionales</taxon>
        <taxon>Vibrionaceae</taxon>
        <taxon>Vibrio</taxon>
    </lineage>
</organism>
<feature type="domain" description="Mannitol dehydrogenase N-terminal" evidence="3">
    <location>
        <begin position="26"/>
        <end position="274"/>
    </location>
</feature>
<dbReference type="Pfam" id="PF08125">
    <property type="entry name" value="Mannitol_dh_C"/>
    <property type="match status" value="1"/>
</dbReference>
<comment type="caution">
    <text evidence="5">The sequence shown here is derived from an EMBL/GenBank/DDBJ whole genome shotgun (WGS) entry which is preliminary data.</text>
</comment>
<dbReference type="SUPFAM" id="SSF48179">
    <property type="entry name" value="6-phosphogluconate dehydrogenase C-terminal domain-like"/>
    <property type="match status" value="1"/>
</dbReference>
<feature type="domain" description="Mannitol dehydrogenase C-terminal" evidence="4">
    <location>
        <begin position="283"/>
        <end position="475"/>
    </location>
</feature>
<protein>
    <submittedName>
        <fullName evidence="5">Polyol:NADP oxidoreductase</fullName>
        <ecNumber evidence="5">1.1.1.-</ecNumber>
    </submittedName>
</protein>
<dbReference type="NCBIfam" id="NF011611">
    <property type="entry name" value="PRK15037.1"/>
    <property type="match status" value="1"/>
</dbReference>
<dbReference type="RefSeq" id="WP_237360413.1">
    <property type="nucleotide sequence ID" value="NZ_CAKLDM010000001.1"/>
</dbReference>
<dbReference type="EC" id="1.1.1.-" evidence="5"/>
<keyword evidence="2" id="KW-0520">NAD</keyword>
<keyword evidence="1 5" id="KW-0560">Oxidoreductase</keyword>
<dbReference type="InterPro" id="IPR008927">
    <property type="entry name" value="6-PGluconate_DH-like_C_sf"/>
</dbReference>
<keyword evidence="6" id="KW-1185">Reference proteome</keyword>
<dbReference type="EMBL" id="CAKLDM010000001">
    <property type="protein sequence ID" value="CAH0537317.1"/>
    <property type="molecule type" value="Genomic_DNA"/>
</dbReference>
<dbReference type="PANTHER" id="PTHR43362">
    <property type="entry name" value="MANNITOL DEHYDROGENASE DSF1-RELATED"/>
    <property type="match status" value="1"/>
</dbReference>
<sequence>MHNISNTKLNEEVRPLQYDRSSLKTRIIHLGCGAFHRAHQAVFTDEVLSKTQSNWGICAISLFSSQGLIKDLRNQEHLFSVVEKGSESTNVKVIGSIKETLHPALDGVEAVLEKFAEPQIAIISTTITEKGYCIDPATGTLDTNNPVIIEDIAQPNKPKSALGYIVQGLKLRRDRQLPPVTVMSCDNLQENGRVAKQAVLAFARLVEPELSQWIENNVSFPNTMVDRIVPATTPETLDEIARLVGVNDPCGVACEPFRQWVIEDNFVAGRPSWDLAGAQFVDNVAPYEEMKLRMLNGSHSFLAYLGYLAGYSYISDTMHDEGFKRTTLELMMNTQAPSLNMPNGTDLNAYANKLIDRFSNSNLKHKTWQIAMDGSQKIPQRFAGSLSYHLENGSDFFLIALAIAGWMKYVSAKDEQGNDIDVRDPMAENLKRISEQHGSDSTAVPALLSIESIFPTEIGSNPRVIDAVTRAYQTLIENGSKATINSVD</sequence>
<dbReference type="InterPro" id="IPR013328">
    <property type="entry name" value="6PGD_dom2"/>
</dbReference>
<dbReference type="InterPro" id="IPR023027">
    <property type="entry name" value="Mannitol_DH_CS"/>
</dbReference>
<dbReference type="Proteomes" id="UP000838748">
    <property type="component" value="Unassembled WGS sequence"/>
</dbReference>
<evidence type="ECO:0000256" key="2">
    <source>
        <dbReference type="ARBA" id="ARBA00023027"/>
    </source>
</evidence>
<evidence type="ECO:0000313" key="6">
    <source>
        <dbReference type="Proteomes" id="UP000838748"/>
    </source>
</evidence>
<name>A0ABM9A158_9VIBR</name>
<evidence type="ECO:0000259" key="3">
    <source>
        <dbReference type="Pfam" id="PF01232"/>
    </source>
</evidence>
<dbReference type="PRINTS" id="PR00084">
    <property type="entry name" value="MTLDHDRGNASE"/>
</dbReference>
<dbReference type="InterPro" id="IPR000669">
    <property type="entry name" value="Mannitol_DH"/>
</dbReference>
<accession>A0ABM9A158</accession>
<dbReference type="InterPro" id="IPR013118">
    <property type="entry name" value="Mannitol_DH_C"/>
</dbReference>
<dbReference type="Gene3D" id="1.10.1040.10">
    <property type="entry name" value="N-(1-d-carboxylethyl)-l-norvaline Dehydrogenase, domain 2"/>
    <property type="match status" value="1"/>
</dbReference>
<proteinExistence type="predicted"/>